<sequence length="1680" mass="186464">MEDFHKGVLKFEFLLSHSSSSLFVDPPFLFVDEDWPVEKSLPVVICSRGTSDVRIISGNEQGYFLIVPINSTCATLQLNKALDADIEHSEGQRWQSFSFVFEGRRHSRMSLEIQVVDVNDNAPEFVNTPARISLPETTPVGTLVTKVKTFDPDTGIGGIVQFFVENSKFSIENGSCSRAYCSAEIYLKSPLNYDSVKTEVLTVVARDGASRSKSSKDNRFNITVDVVDEQNTAPFFVSDLSREFTVKADSPIGERIFQIEAEDGDRFHADKNPIAYSLERNTYFEITPSSGWIVLSKSLKDRTTDVFKLTITATETDSNRMSTQGMLKIRIVDVDHFAPKCEKTSYNFEFNAETGQMLSGEKMKVIDEDTVETFRKFAVELKGRSSNAFELSSNSVSGKAELRLALIDGNKLTDYEKLELILKVPSKTQSDGRCDISVRLTRPSSALIASLPFLLVFNVTENAPPGVIGNLKTSLTSVDDVKFEMITDEWKDLFDLSQDGTLRSLKPFDREEKDFYSLVVKVESSTGAKSNINVDVRILDENDNAPEFVMDKNEFVVIEETLSTVQINAIDPDFIENGTITYAITSNTCPECSINSKTGLITIEPMDADSLANLTIPVTITATDSGSPLRTNTTKITLFVEDLNDNFPKFVKHEYEFTLRKPLGLEEEVGVVDAIDEDITGSEVVYTTNDEYFQVNTTTGRISLRKTTPRSVKFHSFEIKATDSGVPPKSSNVTVNVHNNAQKEPILEVERVVSIGKQNIGQIVYTPENSDRDNYEYSYVGQNGDAGVVSIDRRNGSITLNRLGTSDNFDADIEIRRLGEEELLKKEHLIFNVSKSEPPLFERSQYSTSIHENTPPGFTLLSVKARGDIFEYSIMTEPPGMLKISDFGDVMLARNVDFEKTKFINGTITAQNTDEEFSTTQIFVDVVDENDNSPICKKNLAISVPQSIHVGTVLDLPTPLCQDDDVKEHGKLHYEISEANEFFSINASSSAVTLVKDLPLRSVKFSVRVSDNPNGDNSNVVEVPIVVNVLVNNTHSPEFEAFGTITISQNTPEGSVIHLFKAVDEEEDEIQFSMEADQNLPVVLETNGELRVAQDARLEPGSLCFNVTATDSGSPLLATTSEFCLNVVDNLRVKMEPAILWPAPNSVHRYIENKKFDELLEINATVSPLFRGEDRSLKFSLVEQGEDWKGFSIDWEGRLGHNAPFNFEEKQKYEIRIEVCDVESRCAQLNLIIEVLDANDNCPFFQQQSSMFEIEENVAVSEAGLVVGEFPAAVDLDNFPEHRSICYALLTTFSYFLPNKTIPVLYLNQSLDREIVEQIQLTVRAHDCNDETSPCVDPNFNPSRADHIIIINVLDRNDNFPRFSKRVYQFGSIVGQVRPGDKIAVITATDLDLEKDGLRYSLNGAVKTSDTVVERSPFAINENTGEIIASMSFNGDVAKSYTFHMGVIDGAGHTDETMVIISVLTYSHQAELLLRVDEDTAKKEKERIVGLVSNASSFQVVVDSITNKQEITHFLVHFLDRENSLASVLDALATMNSSWSETAVNARNVLKKDFGLFDIRILEAQRPTLAILRSLAPLTLGSLAALLILMIVIIAMCCRQSSAKQNLPRRVPSLGPTYYNSKKTAAPVPRRGSQRSNAQAAWTEDLPNPVAFTGATGAAAAAERPAAGGTTVAKYLIPGS</sequence>
<dbReference type="OrthoDB" id="5799622at2759"/>
<evidence type="ECO:0000256" key="6">
    <source>
        <dbReference type="ARBA" id="ARBA00022989"/>
    </source>
</evidence>
<feature type="domain" description="Cadherin" evidence="10">
    <location>
        <begin position="238"/>
        <end position="341"/>
    </location>
</feature>
<dbReference type="Gene3D" id="2.60.40.60">
    <property type="entry name" value="Cadherins"/>
    <property type="match status" value="12"/>
</dbReference>
<keyword evidence="6 9" id="KW-1133">Transmembrane helix</keyword>
<dbReference type="InterPro" id="IPR015919">
    <property type="entry name" value="Cadherin-like_sf"/>
</dbReference>
<evidence type="ECO:0000259" key="10">
    <source>
        <dbReference type="PROSITE" id="PS50268"/>
    </source>
</evidence>
<dbReference type="InterPro" id="IPR002126">
    <property type="entry name" value="Cadherin-like_dom"/>
</dbReference>
<keyword evidence="7 9" id="KW-0472">Membrane</keyword>
<dbReference type="EMBL" id="CM016762">
    <property type="protein sequence ID" value="TMS39063.1"/>
    <property type="molecule type" value="Genomic_DNA"/>
</dbReference>
<evidence type="ECO:0000256" key="8">
    <source>
        <dbReference type="PROSITE-ProRule" id="PRU00043"/>
    </source>
</evidence>
<dbReference type="SUPFAM" id="SSF49313">
    <property type="entry name" value="Cadherin-like"/>
    <property type="match status" value="11"/>
</dbReference>
<dbReference type="PANTHER" id="PTHR24025:SF31">
    <property type="entry name" value="NEURAL-CADHERIN"/>
    <property type="match status" value="1"/>
</dbReference>
<dbReference type="GO" id="GO:0007156">
    <property type="term" value="P:homophilic cell adhesion via plasma membrane adhesion molecules"/>
    <property type="evidence" value="ECO:0007669"/>
    <property type="project" value="InterPro"/>
</dbReference>
<dbReference type="EMBL" id="AZBU02000001">
    <property type="protein sequence ID" value="TMS39063.1"/>
    <property type="molecule type" value="Genomic_DNA"/>
</dbReference>
<evidence type="ECO:0000256" key="1">
    <source>
        <dbReference type="ARBA" id="ARBA00004370"/>
    </source>
</evidence>
<protein>
    <recommendedName>
        <fullName evidence="10">Cadherin domain-containing protein</fullName>
    </recommendedName>
</protein>
<evidence type="ECO:0000256" key="4">
    <source>
        <dbReference type="ARBA" id="ARBA00022837"/>
    </source>
</evidence>
<feature type="transmembrane region" description="Helical" evidence="9">
    <location>
        <begin position="1575"/>
        <end position="1598"/>
    </location>
</feature>
<evidence type="ECO:0000313" key="12">
    <source>
        <dbReference type="Proteomes" id="UP000298663"/>
    </source>
</evidence>
<keyword evidence="12" id="KW-1185">Reference proteome</keyword>
<evidence type="ECO:0000256" key="5">
    <source>
        <dbReference type="ARBA" id="ARBA00022889"/>
    </source>
</evidence>
<comment type="caution">
    <text evidence="11">The sequence shown here is derived from an EMBL/GenBank/DDBJ whole genome shotgun (WGS) entry which is preliminary data.</text>
</comment>
<dbReference type="PROSITE" id="PS00232">
    <property type="entry name" value="CADHERIN_1"/>
    <property type="match status" value="5"/>
</dbReference>
<feature type="domain" description="Cadherin" evidence="10">
    <location>
        <begin position="451"/>
        <end position="548"/>
    </location>
</feature>
<dbReference type="GO" id="GO:0005886">
    <property type="term" value="C:plasma membrane"/>
    <property type="evidence" value="ECO:0007669"/>
    <property type="project" value="InterPro"/>
</dbReference>
<proteinExistence type="predicted"/>
<organism evidence="11 12">
    <name type="scientific">Steinernema carpocapsae</name>
    <name type="common">Entomopathogenic nematode</name>
    <dbReference type="NCBI Taxonomy" id="34508"/>
    <lineage>
        <taxon>Eukaryota</taxon>
        <taxon>Metazoa</taxon>
        <taxon>Ecdysozoa</taxon>
        <taxon>Nematoda</taxon>
        <taxon>Chromadorea</taxon>
        <taxon>Rhabditida</taxon>
        <taxon>Tylenchina</taxon>
        <taxon>Panagrolaimomorpha</taxon>
        <taxon>Strongyloidoidea</taxon>
        <taxon>Steinernematidae</taxon>
        <taxon>Steinernema</taxon>
    </lineage>
</organism>
<evidence type="ECO:0000256" key="2">
    <source>
        <dbReference type="ARBA" id="ARBA00022692"/>
    </source>
</evidence>
<feature type="domain" description="Cadherin" evidence="10">
    <location>
        <begin position="31"/>
        <end position="125"/>
    </location>
</feature>
<feature type="domain" description="Cadherin" evidence="10">
    <location>
        <begin position="1159"/>
        <end position="1245"/>
    </location>
</feature>
<evidence type="ECO:0000256" key="9">
    <source>
        <dbReference type="SAM" id="Phobius"/>
    </source>
</evidence>
<feature type="domain" description="Cadherin" evidence="10">
    <location>
        <begin position="1039"/>
        <end position="1139"/>
    </location>
</feature>
<feature type="domain" description="Cadherin" evidence="10">
    <location>
        <begin position="651"/>
        <end position="747"/>
    </location>
</feature>
<feature type="domain" description="Cadherin" evidence="10">
    <location>
        <begin position="1379"/>
        <end position="1473"/>
    </location>
</feature>
<accession>A0A4V6I8Q3</accession>
<keyword evidence="2 9" id="KW-0812">Transmembrane</keyword>
<dbReference type="Pfam" id="PF00028">
    <property type="entry name" value="Cadherin"/>
    <property type="match status" value="1"/>
</dbReference>
<feature type="domain" description="Cadherin" evidence="10">
    <location>
        <begin position="1246"/>
        <end position="1363"/>
    </location>
</feature>
<feature type="domain" description="Cadherin" evidence="10">
    <location>
        <begin position="562"/>
        <end position="650"/>
    </location>
</feature>
<dbReference type="GO" id="GO:0005911">
    <property type="term" value="C:cell-cell junction"/>
    <property type="evidence" value="ECO:0007669"/>
    <property type="project" value="TreeGrafter"/>
</dbReference>
<feature type="domain" description="Cadherin" evidence="10">
    <location>
        <begin position="936"/>
        <end position="1039"/>
    </location>
</feature>
<gene>
    <name evidence="11" type="ORF">L596_005650</name>
</gene>
<feature type="domain" description="Cadherin" evidence="10">
    <location>
        <begin position="126"/>
        <end position="236"/>
    </location>
</feature>
<dbReference type="GO" id="GO:0005509">
    <property type="term" value="F:calcium ion binding"/>
    <property type="evidence" value="ECO:0007669"/>
    <property type="project" value="UniProtKB-UniRule"/>
</dbReference>
<dbReference type="PANTHER" id="PTHR24025">
    <property type="entry name" value="DESMOGLEIN FAMILY MEMBER"/>
    <property type="match status" value="1"/>
</dbReference>
<evidence type="ECO:0000313" key="11">
    <source>
        <dbReference type="EMBL" id="TMS39063.1"/>
    </source>
</evidence>
<feature type="domain" description="Cadherin" evidence="10">
    <location>
        <begin position="842"/>
        <end position="936"/>
    </location>
</feature>
<dbReference type="STRING" id="34508.A0A4V6I8Q3"/>
<name>A0A4V6I8Q3_STECR</name>
<dbReference type="PROSITE" id="PS50268">
    <property type="entry name" value="CADHERIN_2"/>
    <property type="match status" value="12"/>
</dbReference>
<reference evidence="11 12" key="1">
    <citation type="journal article" date="2015" name="Genome Biol.">
        <title>Comparative genomics of Steinernema reveals deeply conserved gene regulatory networks.</title>
        <authorList>
            <person name="Dillman A.R."/>
            <person name="Macchietto M."/>
            <person name="Porter C.F."/>
            <person name="Rogers A."/>
            <person name="Williams B."/>
            <person name="Antoshechkin I."/>
            <person name="Lee M.M."/>
            <person name="Goodwin Z."/>
            <person name="Lu X."/>
            <person name="Lewis E.E."/>
            <person name="Goodrich-Blair H."/>
            <person name="Stock S.P."/>
            <person name="Adams B.J."/>
            <person name="Sternberg P.W."/>
            <person name="Mortazavi A."/>
        </authorList>
    </citation>
    <scope>NUCLEOTIDE SEQUENCE [LARGE SCALE GENOMIC DNA]</scope>
    <source>
        <strain evidence="11 12">ALL</strain>
    </source>
</reference>
<keyword evidence="3" id="KW-0677">Repeat</keyword>
<keyword evidence="4 8" id="KW-0106">Calcium</keyword>
<dbReference type="SMART" id="SM00112">
    <property type="entry name" value="CA"/>
    <property type="match status" value="11"/>
</dbReference>
<dbReference type="InterPro" id="IPR020894">
    <property type="entry name" value="Cadherin_CS"/>
</dbReference>
<comment type="subcellular location">
    <subcellularLocation>
        <location evidence="1">Membrane</location>
    </subcellularLocation>
</comment>
<keyword evidence="5" id="KW-0130">Cell adhesion</keyword>
<evidence type="ECO:0000256" key="7">
    <source>
        <dbReference type="ARBA" id="ARBA00023136"/>
    </source>
</evidence>
<dbReference type="Proteomes" id="UP000298663">
    <property type="component" value="Chromosome X"/>
</dbReference>
<evidence type="ECO:0000256" key="3">
    <source>
        <dbReference type="ARBA" id="ARBA00022737"/>
    </source>
</evidence>
<reference evidence="11 12" key="2">
    <citation type="journal article" date="2019" name="G3 (Bethesda)">
        <title>Hybrid Assembly of the Genome of the Entomopathogenic Nematode Steinernema carpocapsae Identifies the X-Chromosome.</title>
        <authorList>
            <person name="Serra L."/>
            <person name="Macchietto M."/>
            <person name="Macias-Munoz A."/>
            <person name="McGill C.J."/>
            <person name="Rodriguez I.M."/>
            <person name="Rodriguez B."/>
            <person name="Murad R."/>
            <person name="Mortazavi A."/>
        </authorList>
    </citation>
    <scope>NUCLEOTIDE SEQUENCE [LARGE SCALE GENOMIC DNA]</scope>
    <source>
        <strain evidence="11 12">ALL</strain>
    </source>
</reference>
<dbReference type="InterPro" id="IPR050971">
    <property type="entry name" value="Cadherin-domain_protein"/>
</dbReference>
<dbReference type="CDD" id="cd11304">
    <property type="entry name" value="Cadherin_repeat"/>
    <property type="match status" value="12"/>
</dbReference>
<dbReference type="PRINTS" id="PR00205">
    <property type="entry name" value="CADHERIN"/>
</dbReference>